<organism evidence="1">
    <name type="scientific">Spodoptera frugiperda</name>
    <name type="common">Fall armyworm</name>
    <dbReference type="NCBI Taxonomy" id="7108"/>
    <lineage>
        <taxon>Eukaryota</taxon>
        <taxon>Metazoa</taxon>
        <taxon>Ecdysozoa</taxon>
        <taxon>Arthropoda</taxon>
        <taxon>Hexapoda</taxon>
        <taxon>Insecta</taxon>
        <taxon>Pterygota</taxon>
        <taxon>Neoptera</taxon>
        <taxon>Endopterygota</taxon>
        <taxon>Lepidoptera</taxon>
        <taxon>Glossata</taxon>
        <taxon>Ditrysia</taxon>
        <taxon>Noctuoidea</taxon>
        <taxon>Noctuidae</taxon>
        <taxon>Amphipyrinae</taxon>
        <taxon>Spodoptera</taxon>
    </lineage>
</organism>
<proteinExistence type="predicted"/>
<dbReference type="AlphaFoldDB" id="A0A2H1V7Q9"/>
<gene>
    <name evidence="1" type="ORF">SFRICE_011070</name>
</gene>
<accession>A0A2H1V7Q9</accession>
<protein>
    <submittedName>
        <fullName evidence="1">SFRICE_011070</fullName>
    </submittedName>
</protein>
<sequence length="83" mass="9524">MVDETKWLPNDRLLPGEVSTISISLLYVLRNRNESAFGVLIGWFSRAGQSECRMRSPFVKSKLVPRVQINSSVMFISDEIFYP</sequence>
<dbReference type="EMBL" id="ODYU01001115">
    <property type="protein sequence ID" value="SOQ36878.1"/>
    <property type="molecule type" value="Genomic_DNA"/>
</dbReference>
<reference evidence="1" key="1">
    <citation type="submission" date="2016-07" db="EMBL/GenBank/DDBJ databases">
        <authorList>
            <person name="Bretaudeau A."/>
        </authorList>
    </citation>
    <scope>NUCLEOTIDE SEQUENCE</scope>
    <source>
        <strain evidence="1">Rice</strain>
        <tissue evidence="1">Whole body</tissue>
    </source>
</reference>
<evidence type="ECO:0000313" key="1">
    <source>
        <dbReference type="EMBL" id="SOQ36878.1"/>
    </source>
</evidence>
<name>A0A2H1V7Q9_SPOFR</name>